<feature type="domain" description="NodB homology" evidence="1">
    <location>
        <begin position="83"/>
        <end position="297"/>
    </location>
</feature>
<gene>
    <name evidence="2" type="ORF">D6B99_16780</name>
</gene>
<dbReference type="PROSITE" id="PS51257">
    <property type="entry name" value="PROKAR_LIPOPROTEIN"/>
    <property type="match status" value="1"/>
</dbReference>
<dbReference type="Proteomes" id="UP000266118">
    <property type="component" value="Chromosome"/>
</dbReference>
<dbReference type="PROSITE" id="PS51677">
    <property type="entry name" value="NODB"/>
    <property type="match status" value="1"/>
</dbReference>
<evidence type="ECO:0000259" key="1">
    <source>
        <dbReference type="PROSITE" id="PS51677"/>
    </source>
</evidence>
<evidence type="ECO:0000313" key="3">
    <source>
        <dbReference type="Proteomes" id="UP000266118"/>
    </source>
</evidence>
<dbReference type="PANTHER" id="PTHR10587">
    <property type="entry name" value="GLYCOSYL TRANSFERASE-RELATED"/>
    <property type="match status" value="1"/>
</dbReference>
<dbReference type="Pfam" id="PF01522">
    <property type="entry name" value="Polysacc_deac_1"/>
    <property type="match status" value="1"/>
</dbReference>
<keyword evidence="3" id="KW-1185">Reference proteome</keyword>
<dbReference type="SUPFAM" id="SSF88713">
    <property type="entry name" value="Glycoside hydrolase/deacetylase"/>
    <property type="match status" value="1"/>
</dbReference>
<reference evidence="2 3" key="1">
    <citation type="submission" date="2018-09" db="EMBL/GenBank/DDBJ databases">
        <title>Arachidicoccus sp. nov., a bacterium isolated from soil.</title>
        <authorList>
            <person name="Weon H.-Y."/>
            <person name="Kwon S.-W."/>
            <person name="Lee S.A."/>
        </authorList>
    </citation>
    <scope>NUCLEOTIDE SEQUENCE [LARGE SCALE GENOMIC DNA]</scope>
    <source>
        <strain evidence="2 3">KIS59-12</strain>
    </source>
</reference>
<accession>A0A386HTY2</accession>
<dbReference type="GO" id="GO:0005975">
    <property type="term" value="P:carbohydrate metabolic process"/>
    <property type="evidence" value="ECO:0007669"/>
    <property type="project" value="InterPro"/>
</dbReference>
<dbReference type="GO" id="GO:0016810">
    <property type="term" value="F:hydrolase activity, acting on carbon-nitrogen (but not peptide) bonds"/>
    <property type="evidence" value="ECO:0007669"/>
    <property type="project" value="InterPro"/>
</dbReference>
<name>A0A386HTY2_9BACT</name>
<organism evidence="2 3">
    <name type="scientific">Arachidicoccus soli</name>
    <dbReference type="NCBI Taxonomy" id="2341117"/>
    <lineage>
        <taxon>Bacteria</taxon>
        <taxon>Pseudomonadati</taxon>
        <taxon>Bacteroidota</taxon>
        <taxon>Chitinophagia</taxon>
        <taxon>Chitinophagales</taxon>
        <taxon>Chitinophagaceae</taxon>
        <taxon>Arachidicoccus</taxon>
    </lineage>
</organism>
<dbReference type="InterPro" id="IPR011330">
    <property type="entry name" value="Glyco_hydro/deAcase_b/a-brl"/>
</dbReference>
<dbReference type="AlphaFoldDB" id="A0A386HTY2"/>
<evidence type="ECO:0000313" key="2">
    <source>
        <dbReference type="EMBL" id="AYD49129.1"/>
    </source>
</evidence>
<dbReference type="InterPro" id="IPR050248">
    <property type="entry name" value="Polysacc_deacetylase_ArnD"/>
</dbReference>
<dbReference type="KEGG" id="ark:D6B99_16780"/>
<dbReference type="RefSeq" id="WP_119990558.1">
    <property type="nucleotide sequence ID" value="NZ_CP032489.1"/>
</dbReference>
<dbReference type="Gene3D" id="3.20.20.370">
    <property type="entry name" value="Glycoside hydrolase/deacetylase"/>
    <property type="match status" value="1"/>
</dbReference>
<sequence length="309" mass="35384">MHRRPIKNIFTIFCILTFTACNNGSTEKTANNKDTFAATFDSIQQKPLKDTSVKSEAAVIDTIVEPPKKPLKEDIVETDSTKKYVFLTFDDGPQQGTMNVYHNLRALGIKGTFFMVGLHATYGKDMREAVDTIRENYPNVQLANHSYTHANGHYEYFYHHVASCFEDFMKAQKSLDVQEKFIRLPGNSGWVLATGMLAHPLVKPVCKLLDSAGYNVIGWDVEWAFKTDKVHGGSIPVETPETMVKMVEYALNHHRTHRKNAVVLLSHDRMFHRQNYSDSLYKFMKVLKERNPNYVFETVDHYPGARVEK</sequence>
<dbReference type="OrthoDB" id="9812065at2"/>
<dbReference type="InterPro" id="IPR002509">
    <property type="entry name" value="NODB_dom"/>
</dbReference>
<dbReference type="PANTHER" id="PTHR10587:SF125">
    <property type="entry name" value="POLYSACCHARIDE DEACETYLASE YHEN-RELATED"/>
    <property type="match status" value="1"/>
</dbReference>
<dbReference type="EMBL" id="CP032489">
    <property type="protein sequence ID" value="AYD49129.1"/>
    <property type="molecule type" value="Genomic_DNA"/>
</dbReference>
<proteinExistence type="predicted"/>
<protein>
    <recommendedName>
        <fullName evidence="1">NodB homology domain-containing protein</fullName>
    </recommendedName>
</protein>